<dbReference type="EC" id="2.7.7.6" evidence="7"/>
<comment type="catalytic activity">
    <reaction evidence="6 7 8">
        <text>RNA(n) + a ribonucleoside 5'-triphosphate = RNA(n+1) + diphosphate</text>
        <dbReference type="Rhea" id="RHEA:21248"/>
        <dbReference type="Rhea" id="RHEA-COMP:14527"/>
        <dbReference type="Rhea" id="RHEA-COMP:17342"/>
        <dbReference type="ChEBI" id="CHEBI:33019"/>
        <dbReference type="ChEBI" id="CHEBI:61557"/>
        <dbReference type="ChEBI" id="CHEBI:140395"/>
        <dbReference type="EC" id="2.7.7.6"/>
    </reaction>
</comment>
<feature type="binding site" evidence="7">
    <location>
        <position position="1057"/>
    </location>
    <ligand>
        <name>Zn(2+)</name>
        <dbReference type="ChEBI" id="CHEBI:29105"/>
        <label>2</label>
    </ligand>
</feature>
<protein>
    <recommendedName>
        <fullName evidence="7">DNA-directed RNA polymerase subunit beta'</fullName>
        <shortName evidence="7">RNAP subunit beta'</shortName>
        <ecNumber evidence="7">2.7.7.6</ecNumber>
    </recommendedName>
    <alternativeName>
        <fullName evidence="7">RNA polymerase subunit beta'</fullName>
    </alternativeName>
    <alternativeName>
        <fullName evidence="7">Transcriptase subunit beta'</fullName>
    </alternativeName>
</protein>
<dbReference type="InterPro" id="IPR045867">
    <property type="entry name" value="DNA-dir_RpoC_beta_prime"/>
</dbReference>
<dbReference type="InterPro" id="IPR044893">
    <property type="entry name" value="RNA_pol_Rpb1_clamp_domain"/>
</dbReference>
<feature type="binding site" evidence="7">
    <location>
        <position position="79"/>
    </location>
    <ligand>
        <name>Zn(2+)</name>
        <dbReference type="ChEBI" id="CHEBI:29105"/>
        <label>1</label>
    </ligand>
</feature>
<dbReference type="GO" id="GO:0000287">
    <property type="term" value="F:magnesium ion binding"/>
    <property type="evidence" value="ECO:0007669"/>
    <property type="project" value="UniProtKB-UniRule"/>
</dbReference>
<gene>
    <name evidence="7" type="primary">rpoC</name>
    <name evidence="11" type="ORF">SY1_23620</name>
</gene>
<organism evidence="11 12">
    <name type="scientific">Fretibacterium fastidiosum</name>
    <dbReference type="NCBI Taxonomy" id="651822"/>
    <lineage>
        <taxon>Bacteria</taxon>
        <taxon>Thermotogati</taxon>
        <taxon>Synergistota</taxon>
        <taxon>Synergistia</taxon>
        <taxon>Synergistales</taxon>
        <taxon>Aminobacteriaceae</taxon>
        <taxon>Fretibacterium</taxon>
    </lineage>
</organism>
<accession>A0AB94IYZ6</accession>
<dbReference type="PANTHER" id="PTHR19376">
    <property type="entry name" value="DNA-DIRECTED RNA POLYMERASE"/>
    <property type="match status" value="1"/>
</dbReference>
<dbReference type="InterPro" id="IPR007066">
    <property type="entry name" value="RNA_pol_Rpb1_3"/>
</dbReference>
<dbReference type="InterPro" id="IPR042102">
    <property type="entry name" value="RNA_pol_Rpb1_3_sf"/>
</dbReference>
<sequence length="1705" mass="188116">MARKEIVGVRIKLATPERIREISSGEVKKPETINYRTLRPEKDGLFCERIFGPTRSYECTCGKYKRSGPKFRGVICDRCGVEVTDNRVRRERMGHIELAVPVVHIWYLRGIPSRLSLLLGTSAKDLEKVVYFAPTRKTENAWKVTAVGSRPDLVHKDSVISESELKVHSHYDPKFRAEEAFSLESVDDVPVDEGDVLSAQQVARFKADYGDDTFKVEPAFELIEAIEGLDLNVGEIVPASRMEECSAEAEAPFVRAKVAGSDAFIVTAALKLPFSRGSILSKSEKDMFEQRYPRRFNAVRLGVTVDDPCYLVVESGNSPFSQADVIYERQELLCAEYDKKFEAGIGADGVQTLVNRLDLDLLTASLREEIAESSGQKKRKLVKRLQVAEDFRKSASQPQSMILNVLPVIPPDLRPLVQLDGGRFATSDLNDLYRRVINRNNRLRKLQELHAPEIIIRNEKRMLQECVDALIDNGRIGKAVTGASNRPLKSLTDLLRGKKGRFRQNLLGKRVDYSGRSVIVIGPQLKIYQCGLPKQMALELFKPFVVRQLVDRGIAPNVKSAKRVIERGREEIWGILEEIIKDHPVMLNRAPTLHRLGIQAFEPVLMEGKAIRLHPMVCTAFNADFDGDQMAVHVPLSLEAQAEARLLMLSANNLLSPASGRPVVTPTQDIVLGVYYLTDMKPGMKGEGMHFSSIEDVLSAHDHGMVHINARIWLRKDPTWRRQPMGRHQYGGPDGEAIVVDRAEDVAAPEGASVFFETSPGRALFNSIIARDLCYVNYQLGKKKIGSLLDEAYDKIDRAGVVEMLDAIKALGYRWAAKSGISFGVKSIIIPPEKAEITKATQIEDDAAKDNYEMGLLTHDEYLDQKGELWARATKDIANKITEHMVPGNSVLMMVESGARGSLGQMGQMAGIRGLMSDPTGKTIDYPITANFREGMNMLEYFISTHGARKGLADTALRTAKSGYLTRRLVDVAQDLIITEHDCGTDKGICIRPLMSEGKVMIPISERIAGRTALDDIRAPETQEVLVRKGEIISYEKASAIDAAGLEEVWVRSPLACGLKRGICQKCYGLDLSSRYLIPIGEAVGVVAAQSIGEPGTQLTMRTFHTGGVRQAEDITQGLPRIEQLFEVRRPRKVSLLAGLDGVVEEIRNADGKRRVIVSTLDGSEKITHAIPSSQDLRDDIAEGKAVTRTTPLTEGSIDPQQLLDVSGISAVQRMLVDEIQYVYHSQGVSINNKHIEVILRKVAPLNRVRVLEEGDTSFVAGDMVWLDEVEAAEREIREDNERYVAEAVRIFSGDVLTGAEKMCEEVEPLLNKPLDEDALRTLLTPGMMLTSLTLSHEGRSIEVVIGEAAFRKQMEGLELVSDFQDGEEGLDRGTRLGKAELRTITARDPHVILVRNRDLLEKQAGTAWLAEDVVCDGQVLAPMDTQLTPEAAALAAEKNVERLRVWHNVDHINVTDTFRTALMEDDRVWGCNLLSASDADGKLIEKVPQFVDASVIQGLAQGEISALETDSEVQTREALFERFLAEKLRGKILLDASFAKDGAKAPEFGKELSAAKLKEFAAAGPTDIYVRSAAGKADEYPLIREVTFVRKLRESPECKPFIHGITKAALATDSFLSAASFQQTAQILAGAAVRGQIDPLHGLKENVIIGHLIPAGTGAEPFRGIASAAEAEEESAPVPIETGAEEASEAIPQEEGVSSAPFDE</sequence>
<comment type="function">
    <text evidence="7 8">DNA-dependent RNA polymerase catalyzes the transcription of DNA into RNA using the four ribonucleoside triphosphates as substrates.</text>
</comment>
<keyword evidence="1 7" id="KW-0240">DNA-directed RNA polymerase</keyword>
<dbReference type="Gene3D" id="1.10.40.90">
    <property type="match status" value="1"/>
</dbReference>
<dbReference type="InterPro" id="IPR038120">
    <property type="entry name" value="Rpb1_funnel_sf"/>
</dbReference>
<dbReference type="PANTHER" id="PTHR19376:SF54">
    <property type="entry name" value="DNA-DIRECTED RNA POLYMERASE SUBUNIT BETA"/>
    <property type="match status" value="1"/>
</dbReference>
<evidence type="ECO:0000313" key="11">
    <source>
        <dbReference type="EMBL" id="CBL29012.1"/>
    </source>
</evidence>
<dbReference type="Gene3D" id="2.40.40.20">
    <property type="match status" value="1"/>
</dbReference>
<evidence type="ECO:0000256" key="4">
    <source>
        <dbReference type="ARBA" id="ARBA00022723"/>
    </source>
</evidence>
<dbReference type="KEGG" id="sbr:SY1_23620"/>
<feature type="binding site" evidence="7">
    <location>
        <position position="624"/>
    </location>
    <ligand>
        <name>Mg(2+)</name>
        <dbReference type="ChEBI" id="CHEBI:18420"/>
    </ligand>
</feature>
<feature type="binding site" evidence="7">
    <location>
        <position position="983"/>
    </location>
    <ligand>
        <name>Zn(2+)</name>
        <dbReference type="ChEBI" id="CHEBI:29105"/>
        <label>2</label>
    </ligand>
</feature>
<dbReference type="Gene3D" id="2.40.50.100">
    <property type="match status" value="1"/>
</dbReference>
<evidence type="ECO:0000256" key="6">
    <source>
        <dbReference type="ARBA" id="ARBA00048552"/>
    </source>
</evidence>
<feature type="binding site" evidence="7">
    <location>
        <position position="59"/>
    </location>
    <ligand>
        <name>Zn(2+)</name>
        <dbReference type="ChEBI" id="CHEBI:29105"/>
        <label>1</label>
    </ligand>
</feature>
<keyword evidence="7" id="KW-0460">Magnesium</keyword>
<feature type="binding site" evidence="7">
    <location>
        <position position="626"/>
    </location>
    <ligand>
        <name>Mg(2+)</name>
        <dbReference type="ChEBI" id="CHEBI:18420"/>
    </ligand>
</feature>
<dbReference type="Gene3D" id="4.10.860.120">
    <property type="entry name" value="RNA polymerase II, clamp domain"/>
    <property type="match status" value="1"/>
</dbReference>
<feature type="binding site" evidence="7">
    <location>
        <position position="76"/>
    </location>
    <ligand>
        <name>Zn(2+)</name>
        <dbReference type="ChEBI" id="CHEBI:29105"/>
        <label>1</label>
    </ligand>
</feature>
<dbReference type="GO" id="GO:0003899">
    <property type="term" value="F:DNA-directed RNA polymerase activity"/>
    <property type="evidence" value="ECO:0007669"/>
    <property type="project" value="UniProtKB-UniRule"/>
</dbReference>
<comment type="subunit">
    <text evidence="7">The RNAP catalytic core consists of 2 alpha, 1 beta, 1 beta' and 1 omega subunit. When a sigma factor is associated with the core the holoenzyme is formed, which can initiate transcription.</text>
</comment>
<keyword evidence="2 7" id="KW-0808">Transferase</keyword>
<feature type="binding site" evidence="7">
    <location>
        <position position="628"/>
    </location>
    <ligand>
        <name>Mg(2+)</name>
        <dbReference type="ChEBI" id="CHEBI:18420"/>
    </ligand>
</feature>
<name>A0AB94IYZ6_9BACT</name>
<evidence type="ECO:0000259" key="10">
    <source>
        <dbReference type="SMART" id="SM00663"/>
    </source>
</evidence>
<evidence type="ECO:0000256" key="5">
    <source>
        <dbReference type="ARBA" id="ARBA00023163"/>
    </source>
</evidence>
<dbReference type="CDD" id="cd02655">
    <property type="entry name" value="RNAP_beta'_C"/>
    <property type="match status" value="1"/>
</dbReference>
<dbReference type="Gene3D" id="1.10.150.390">
    <property type="match status" value="1"/>
</dbReference>
<proteinExistence type="inferred from homology"/>
<dbReference type="NCBIfam" id="TIGR02386">
    <property type="entry name" value="rpoC_TIGR"/>
    <property type="match status" value="1"/>
</dbReference>
<dbReference type="CDD" id="cd01609">
    <property type="entry name" value="RNAP_beta'_N"/>
    <property type="match status" value="1"/>
</dbReference>
<evidence type="ECO:0000256" key="2">
    <source>
        <dbReference type="ARBA" id="ARBA00022679"/>
    </source>
</evidence>
<dbReference type="Pfam" id="PF05000">
    <property type="entry name" value="RNA_pol_Rpb1_4"/>
    <property type="match status" value="1"/>
</dbReference>
<dbReference type="InterPro" id="IPR000722">
    <property type="entry name" value="RNA_pol_asu"/>
</dbReference>
<keyword evidence="12" id="KW-1185">Reference proteome</keyword>
<dbReference type="InterPro" id="IPR012754">
    <property type="entry name" value="DNA-dir_RpoC_beta_prime_bact"/>
</dbReference>
<dbReference type="InterPro" id="IPR007083">
    <property type="entry name" value="RNA_pol_Rpb1_4"/>
</dbReference>
<dbReference type="GO" id="GO:0000428">
    <property type="term" value="C:DNA-directed RNA polymerase complex"/>
    <property type="evidence" value="ECO:0007669"/>
    <property type="project" value="UniProtKB-KW"/>
</dbReference>
<dbReference type="Pfam" id="PF04983">
    <property type="entry name" value="RNA_pol_Rpb1_3"/>
    <property type="match status" value="1"/>
</dbReference>
<dbReference type="Pfam" id="PF04998">
    <property type="entry name" value="RNA_pol_Rpb1_5"/>
    <property type="match status" value="1"/>
</dbReference>
<dbReference type="Gene3D" id="1.10.1790.20">
    <property type="match status" value="1"/>
</dbReference>
<comment type="cofactor">
    <cofactor evidence="7">
        <name>Zn(2+)</name>
        <dbReference type="ChEBI" id="CHEBI:29105"/>
    </cofactor>
    <text evidence="7">Binds 2 Zn(2+) ions per subunit.</text>
</comment>
<dbReference type="RefSeq" id="WP_015557158.1">
    <property type="nucleotide sequence ID" value="NC_021038.1"/>
</dbReference>
<dbReference type="Gene3D" id="1.10.132.30">
    <property type="match status" value="1"/>
</dbReference>
<evidence type="ECO:0000256" key="9">
    <source>
        <dbReference type="SAM" id="MobiDB-lite"/>
    </source>
</evidence>
<keyword evidence="3 7" id="KW-0548">Nucleotidyltransferase</keyword>
<evidence type="ECO:0000256" key="3">
    <source>
        <dbReference type="ARBA" id="ARBA00022695"/>
    </source>
</evidence>
<dbReference type="EMBL" id="FP929056">
    <property type="protein sequence ID" value="CBL29012.1"/>
    <property type="molecule type" value="Genomic_DNA"/>
</dbReference>
<dbReference type="Proteomes" id="UP000008957">
    <property type="component" value="Chromosome"/>
</dbReference>
<dbReference type="Pfam" id="PF04997">
    <property type="entry name" value="RNA_pol_Rpb1_1"/>
    <property type="match status" value="2"/>
</dbReference>
<dbReference type="InterPro" id="IPR007080">
    <property type="entry name" value="RNA_pol_Rpb1_1"/>
</dbReference>
<dbReference type="GO" id="GO:0008270">
    <property type="term" value="F:zinc ion binding"/>
    <property type="evidence" value="ECO:0007669"/>
    <property type="project" value="UniProtKB-UniRule"/>
</dbReference>
<dbReference type="InterPro" id="IPR006592">
    <property type="entry name" value="RNA_pol_N"/>
</dbReference>
<evidence type="ECO:0000256" key="8">
    <source>
        <dbReference type="RuleBase" id="RU004279"/>
    </source>
</evidence>
<dbReference type="Gene3D" id="1.10.274.100">
    <property type="entry name" value="RNA polymerase Rpb1, domain 3"/>
    <property type="match status" value="1"/>
</dbReference>
<reference evidence="11 12" key="2">
    <citation type="submission" date="2010-03" db="EMBL/GenBank/DDBJ databases">
        <authorList>
            <person name="Pajon A."/>
        </authorList>
    </citation>
    <scope>NUCLEOTIDE SEQUENCE [LARGE SCALE GENOMIC DNA]</scope>
    <source>
        <strain evidence="11 12">SGP1</strain>
    </source>
</reference>
<dbReference type="SUPFAM" id="SSF64484">
    <property type="entry name" value="beta and beta-prime subunits of DNA dependent RNA-polymerase"/>
    <property type="match status" value="2"/>
</dbReference>
<keyword evidence="7" id="KW-0862">Zinc</keyword>
<comment type="cofactor">
    <cofactor evidence="7">
        <name>Mg(2+)</name>
        <dbReference type="ChEBI" id="CHEBI:18420"/>
    </cofactor>
    <text evidence="7">Binds 1 Mg(2+) ion per subunit.</text>
</comment>
<dbReference type="HAMAP" id="MF_01322">
    <property type="entry name" value="RNApol_bact_RpoC"/>
    <property type="match status" value="1"/>
</dbReference>
<dbReference type="GO" id="GO:0006351">
    <property type="term" value="P:DNA-templated transcription"/>
    <property type="evidence" value="ECO:0007669"/>
    <property type="project" value="UniProtKB-UniRule"/>
</dbReference>
<comment type="similarity">
    <text evidence="7 8">Belongs to the RNA polymerase beta' chain family.</text>
</comment>
<keyword evidence="4 7" id="KW-0479">Metal-binding</keyword>
<feature type="region of interest" description="Disordered" evidence="9">
    <location>
        <begin position="1668"/>
        <end position="1705"/>
    </location>
</feature>
<feature type="domain" description="RNA polymerase N-terminal" evidence="10">
    <location>
        <begin position="399"/>
        <end position="678"/>
    </location>
</feature>
<keyword evidence="5 7" id="KW-0804">Transcription</keyword>
<evidence type="ECO:0000256" key="7">
    <source>
        <dbReference type="HAMAP-Rule" id="MF_01322"/>
    </source>
</evidence>
<reference evidence="12" key="1">
    <citation type="submission" date="2010-03" db="EMBL/GenBank/DDBJ databases">
        <title>The genome sequence of Synergistetes sp. SGP1.</title>
        <authorList>
            <consortium name="metaHIT consortium -- http://www.metahit.eu/"/>
            <person name="Pajon A."/>
            <person name="Turner K."/>
            <person name="Parkhill J."/>
            <person name="Wade W."/>
            <person name="Vartoukian S."/>
        </authorList>
    </citation>
    <scope>NUCLEOTIDE SEQUENCE [LARGE SCALE GENOMIC DNA]</scope>
    <source>
        <strain evidence="12">SGP1</strain>
    </source>
</reference>
<evidence type="ECO:0000256" key="1">
    <source>
        <dbReference type="ARBA" id="ARBA00022478"/>
    </source>
</evidence>
<dbReference type="Pfam" id="PF00623">
    <property type="entry name" value="RNA_pol_Rpb1_2"/>
    <property type="match status" value="1"/>
</dbReference>
<feature type="binding site" evidence="7">
    <location>
        <position position="1067"/>
    </location>
    <ligand>
        <name>Zn(2+)</name>
        <dbReference type="ChEBI" id="CHEBI:29105"/>
        <label>2</label>
    </ligand>
</feature>
<dbReference type="GO" id="GO:0003677">
    <property type="term" value="F:DNA binding"/>
    <property type="evidence" value="ECO:0007669"/>
    <property type="project" value="UniProtKB-UniRule"/>
</dbReference>
<evidence type="ECO:0000313" key="12">
    <source>
        <dbReference type="Proteomes" id="UP000008957"/>
    </source>
</evidence>
<feature type="binding site" evidence="7">
    <location>
        <position position="61"/>
    </location>
    <ligand>
        <name>Zn(2+)</name>
        <dbReference type="ChEBI" id="CHEBI:29105"/>
        <label>1</label>
    </ligand>
</feature>
<dbReference type="InterPro" id="IPR007081">
    <property type="entry name" value="RNA_pol_Rpb1_5"/>
</dbReference>
<dbReference type="SMART" id="SM00663">
    <property type="entry name" value="RPOLA_N"/>
    <property type="match status" value="1"/>
</dbReference>
<feature type="binding site" evidence="7">
    <location>
        <position position="1064"/>
    </location>
    <ligand>
        <name>Zn(2+)</name>
        <dbReference type="ChEBI" id="CHEBI:29105"/>
        <label>2</label>
    </ligand>
</feature>